<comment type="function">
    <text evidence="1">Functions as an electron carrier between membrane-bound cytochrome b6-f and photosystem I in oxygenic photosynthesis.</text>
</comment>
<dbReference type="Pfam" id="PF13442">
    <property type="entry name" value="Cytochrome_CBB3"/>
    <property type="match status" value="1"/>
</dbReference>
<evidence type="ECO:0000256" key="2">
    <source>
        <dbReference type="ARBA" id="ARBA00004456"/>
    </source>
</evidence>
<comment type="subcellular location">
    <subcellularLocation>
        <location evidence="2">Plastid</location>
        <location evidence="2">Chloroplast thylakoid lumen</location>
    </subcellularLocation>
</comment>
<reference evidence="16" key="1">
    <citation type="journal article" date="2017" name="J. Phycol.">
        <title>Analysis of chloroplast genomes and a supermatrix inform reclassification of the Rhodomelaceae (Rhodophyta).</title>
        <authorList>
            <person name="Diaz-Tapia P."/>
            <person name="Maggs C.A."/>
            <person name="West J.A."/>
            <person name="Verbruggen H."/>
        </authorList>
    </citation>
    <scope>NUCLEOTIDE SEQUENCE</scope>
    <source>
        <strain evidence="16">PD745</strain>
    </source>
</reference>
<keyword evidence="9" id="KW-0793">Thylakoid</keyword>
<evidence type="ECO:0000256" key="7">
    <source>
        <dbReference type="ARBA" id="ARBA00022982"/>
    </source>
</evidence>
<keyword evidence="14" id="KW-0732">Signal</keyword>
<dbReference type="GO" id="GO:0009055">
    <property type="term" value="F:electron transfer activity"/>
    <property type="evidence" value="ECO:0007669"/>
    <property type="project" value="InterPro"/>
</dbReference>
<evidence type="ECO:0000256" key="6">
    <source>
        <dbReference type="ARBA" id="ARBA00022723"/>
    </source>
</evidence>
<dbReference type="PANTHER" id="PTHR34688">
    <property type="entry name" value="CYTOCHROME C6, CHLOROPLASTIC"/>
    <property type="match status" value="1"/>
</dbReference>
<dbReference type="SUPFAM" id="SSF46626">
    <property type="entry name" value="Cytochrome c"/>
    <property type="match status" value="1"/>
</dbReference>
<evidence type="ECO:0000256" key="3">
    <source>
        <dbReference type="ARBA" id="ARBA00009650"/>
    </source>
</evidence>
<accession>A0A1Z1MDW2</accession>
<evidence type="ECO:0000256" key="11">
    <source>
        <dbReference type="ARBA" id="ARBA00031247"/>
    </source>
</evidence>
<evidence type="ECO:0000256" key="1">
    <source>
        <dbReference type="ARBA" id="ARBA00002347"/>
    </source>
</evidence>
<evidence type="ECO:0000313" key="16">
    <source>
        <dbReference type="EMBL" id="ARW64062.1"/>
    </source>
</evidence>
<feature type="chain" id="PRO_5013323338" description="Cytochrome c-553" evidence="14">
    <location>
        <begin position="22"/>
        <end position="111"/>
    </location>
</feature>
<name>A0A1Z1MDW2_9FLOR</name>
<dbReference type="GO" id="GO:0009543">
    <property type="term" value="C:chloroplast thylakoid lumen"/>
    <property type="evidence" value="ECO:0007669"/>
    <property type="project" value="UniProtKB-SubCell"/>
</dbReference>
<dbReference type="EMBL" id="MF101431">
    <property type="protein sequence ID" value="ARW64062.1"/>
    <property type="molecule type" value="Genomic_DNA"/>
</dbReference>
<dbReference type="InterPro" id="IPR009056">
    <property type="entry name" value="Cyt_c-like_dom"/>
</dbReference>
<keyword evidence="5 13" id="KW-0349">Heme</keyword>
<keyword evidence="8 13" id="KW-0408">Iron</keyword>
<dbReference type="InterPro" id="IPR008168">
    <property type="entry name" value="Cyt_C_IC"/>
</dbReference>
<organism evidence="16">
    <name type="scientific">Chondria sp.</name>
    <name type="common">in: red algae</name>
    <dbReference type="NCBI Taxonomy" id="1982705"/>
    <lineage>
        <taxon>Eukaryota</taxon>
        <taxon>Rhodophyta</taxon>
        <taxon>Florideophyceae</taxon>
        <taxon>Rhodymeniophycidae</taxon>
        <taxon>Ceramiales</taxon>
        <taxon>Rhodomelaceae</taxon>
        <taxon>Chondrieae</taxon>
        <taxon>Chondria</taxon>
    </lineage>
</organism>
<gene>
    <name evidence="16" type="primary">petJ</name>
</gene>
<protein>
    <recommendedName>
        <fullName evidence="12">Cytochrome c-553</fullName>
    </recommendedName>
    <alternativeName>
        <fullName evidence="11">Cytochrome c553</fullName>
    </alternativeName>
    <alternativeName>
        <fullName evidence="10">Soluble cytochrome f</fullName>
    </alternativeName>
</protein>
<keyword evidence="16" id="KW-0150">Chloroplast</keyword>
<keyword evidence="6 13" id="KW-0479">Metal-binding</keyword>
<feature type="domain" description="Cytochrome c" evidence="15">
    <location>
        <begin position="26"/>
        <end position="106"/>
    </location>
</feature>
<evidence type="ECO:0000256" key="5">
    <source>
        <dbReference type="ARBA" id="ARBA00022617"/>
    </source>
</evidence>
<evidence type="ECO:0000259" key="15">
    <source>
        <dbReference type="PROSITE" id="PS51007"/>
    </source>
</evidence>
<geneLocation type="chloroplast" evidence="16"/>
<evidence type="ECO:0000256" key="14">
    <source>
        <dbReference type="SAM" id="SignalP"/>
    </source>
</evidence>
<dbReference type="AlphaFoldDB" id="A0A1Z1MDW2"/>
<proteinExistence type="inferred from homology"/>
<evidence type="ECO:0000256" key="4">
    <source>
        <dbReference type="ARBA" id="ARBA00022448"/>
    </source>
</evidence>
<evidence type="ECO:0000256" key="8">
    <source>
        <dbReference type="ARBA" id="ARBA00023004"/>
    </source>
</evidence>
<dbReference type="Gene3D" id="1.10.760.10">
    <property type="entry name" value="Cytochrome c-like domain"/>
    <property type="match status" value="1"/>
</dbReference>
<dbReference type="GO" id="GO:0005506">
    <property type="term" value="F:iron ion binding"/>
    <property type="evidence" value="ECO:0007669"/>
    <property type="project" value="InterPro"/>
</dbReference>
<dbReference type="InterPro" id="IPR036909">
    <property type="entry name" value="Cyt_c-like_dom_sf"/>
</dbReference>
<feature type="signal peptide" evidence="14">
    <location>
        <begin position="1"/>
        <end position="21"/>
    </location>
</feature>
<dbReference type="InterPro" id="IPR023655">
    <property type="entry name" value="Cyt_C6"/>
</dbReference>
<dbReference type="PROSITE" id="PS51007">
    <property type="entry name" value="CYTC"/>
    <property type="match status" value="1"/>
</dbReference>
<comment type="similarity">
    <text evidence="3">Belongs to the cytochrome c family. PetJ subfamily.</text>
</comment>
<dbReference type="PANTHER" id="PTHR34688:SF2">
    <property type="entry name" value="CYTOCHROME C6, CHLOROPLASTIC"/>
    <property type="match status" value="1"/>
</dbReference>
<dbReference type="GO" id="GO:0020037">
    <property type="term" value="F:heme binding"/>
    <property type="evidence" value="ECO:0007669"/>
    <property type="project" value="InterPro"/>
</dbReference>
<dbReference type="PRINTS" id="PR00605">
    <property type="entry name" value="CYTCHROMECIC"/>
</dbReference>
<keyword evidence="16" id="KW-0934">Plastid</keyword>
<keyword evidence="7" id="KW-0249">Electron transport</keyword>
<evidence type="ECO:0000256" key="9">
    <source>
        <dbReference type="ARBA" id="ARBA00023078"/>
    </source>
</evidence>
<evidence type="ECO:0000256" key="10">
    <source>
        <dbReference type="ARBA" id="ARBA00030448"/>
    </source>
</evidence>
<keyword evidence="4" id="KW-0813">Transport</keyword>
<evidence type="ECO:0000256" key="13">
    <source>
        <dbReference type="PROSITE-ProRule" id="PRU00433"/>
    </source>
</evidence>
<sequence>MRLLKFFFLSLLFINAQIVFAQDIVIDLEAGESVFGANCTACHIGGGNTLVNEKNLKLDALKFNSKDTVEAIITQVTNGKNGMPAFSPKLEDDEIKNVANYVLNQAKNNNW</sequence>
<evidence type="ECO:0000256" key="12">
    <source>
        <dbReference type="ARBA" id="ARBA00033211"/>
    </source>
</evidence>